<gene>
    <name evidence="6" type="ORF">C3928_03965</name>
</gene>
<dbReference type="EMBL" id="PQWY01000006">
    <property type="protein sequence ID" value="PPK31951.1"/>
    <property type="molecule type" value="Genomic_DNA"/>
</dbReference>
<proteinExistence type="inferred from homology"/>
<comment type="similarity">
    <text evidence="1">Belongs to the membrane fusion protein (MFP) (TC 8.A.1) family.</text>
</comment>
<feature type="domain" description="Multidrug resistance protein MdtA-like alpha-helical hairpin" evidence="4">
    <location>
        <begin position="90"/>
        <end position="157"/>
    </location>
</feature>
<evidence type="ECO:0000256" key="1">
    <source>
        <dbReference type="ARBA" id="ARBA00009477"/>
    </source>
</evidence>
<keyword evidence="3" id="KW-0472">Membrane</keyword>
<dbReference type="Gene3D" id="2.40.30.170">
    <property type="match status" value="1"/>
</dbReference>
<reference evidence="6 7" key="1">
    <citation type="submission" date="2018-02" db="EMBL/GenBank/DDBJ databases">
        <title>Draft genome sequences of four Legionella pneumophila clinical strains isolated in Ontario.</title>
        <authorList>
            <person name="Fortuna A."/>
            <person name="Ramnarine R."/>
            <person name="Li A."/>
            <person name="Frantz C."/>
            <person name="Mallo G."/>
        </authorList>
    </citation>
    <scope>NUCLEOTIDE SEQUENCE [LARGE SCALE GENOMIC DNA]</scope>
    <source>
        <strain evidence="6 7">LG61</strain>
    </source>
</reference>
<sequence length="286" mass="31897">MENYMSKKAIAISIVIALFFITAIWFAYGFAKQEENQNWLTLYGNVDIRDVSLSFRVSGRILSMAVDEGAHVKKGQVLARLDKDTFITNLEMARAQLEQAIANQKNASRTYKRREQLVDNGAVSKALFDDAVAMKDSSSAEVSVAKANLEKAQISLNDTEIHAPTHGTILTRIQEPGAIVNVADPVYTLAIDNPVWVRTYIDEPFLGKVYPGQEALVYTDSNPEKPYKGHIGFISPQAEFTPKIVETTQLRTDLVYRIRVVIDQPDNGLRQGMPVTVKIHLKANSQ</sequence>
<feature type="domain" description="Multidrug resistance protein MdtA-like barrel-sandwich hybrid" evidence="5">
    <location>
        <begin position="50"/>
        <end position="185"/>
    </location>
</feature>
<evidence type="ECO:0000313" key="6">
    <source>
        <dbReference type="EMBL" id="PPK31951.1"/>
    </source>
</evidence>
<evidence type="ECO:0000256" key="3">
    <source>
        <dbReference type="SAM" id="Phobius"/>
    </source>
</evidence>
<dbReference type="Gene3D" id="2.40.50.100">
    <property type="match status" value="1"/>
</dbReference>
<protein>
    <submittedName>
        <fullName evidence="6">Efflux RND transporter periplasmic adaptor subunit</fullName>
    </submittedName>
</protein>
<organism evidence="6 7">
    <name type="scientific">Legionella pneumophila</name>
    <dbReference type="NCBI Taxonomy" id="446"/>
    <lineage>
        <taxon>Bacteria</taxon>
        <taxon>Pseudomonadati</taxon>
        <taxon>Pseudomonadota</taxon>
        <taxon>Gammaproteobacteria</taxon>
        <taxon>Legionellales</taxon>
        <taxon>Legionellaceae</taxon>
        <taxon>Legionella</taxon>
    </lineage>
</organism>
<dbReference type="Proteomes" id="UP000239239">
    <property type="component" value="Unassembled WGS sequence"/>
</dbReference>
<dbReference type="AlphaFoldDB" id="A0A2S6F3G3"/>
<feature type="transmembrane region" description="Helical" evidence="3">
    <location>
        <begin position="9"/>
        <end position="28"/>
    </location>
</feature>
<dbReference type="Pfam" id="PF25876">
    <property type="entry name" value="HH_MFP_RND"/>
    <property type="match status" value="1"/>
</dbReference>
<dbReference type="GO" id="GO:1990281">
    <property type="term" value="C:efflux pump complex"/>
    <property type="evidence" value="ECO:0007669"/>
    <property type="project" value="TreeGrafter"/>
</dbReference>
<keyword evidence="3" id="KW-1133">Transmembrane helix</keyword>
<keyword evidence="2" id="KW-0175">Coiled coil</keyword>
<feature type="coiled-coil region" evidence="2">
    <location>
        <begin position="87"/>
        <end position="114"/>
    </location>
</feature>
<dbReference type="Pfam" id="PF25917">
    <property type="entry name" value="BSH_RND"/>
    <property type="match status" value="1"/>
</dbReference>
<dbReference type="PANTHER" id="PTHR30469">
    <property type="entry name" value="MULTIDRUG RESISTANCE PROTEIN MDTA"/>
    <property type="match status" value="1"/>
</dbReference>
<dbReference type="Gene3D" id="1.10.287.470">
    <property type="entry name" value="Helix hairpin bin"/>
    <property type="match status" value="1"/>
</dbReference>
<dbReference type="OrthoDB" id="8558741at2"/>
<evidence type="ECO:0000313" key="7">
    <source>
        <dbReference type="Proteomes" id="UP000239239"/>
    </source>
</evidence>
<evidence type="ECO:0000259" key="5">
    <source>
        <dbReference type="Pfam" id="PF25917"/>
    </source>
</evidence>
<accession>A0A2S6F3G3</accession>
<comment type="caution">
    <text evidence="6">The sequence shown here is derived from an EMBL/GenBank/DDBJ whole genome shotgun (WGS) entry which is preliminary data.</text>
</comment>
<keyword evidence="3" id="KW-0812">Transmembrane</keyword>
<dbReference type="InterPro" id="IPR058625">
    <property type="entry name" value="MdtA-like_BSH"/>
</dbReference>
<evidence type="ECO:0000256" key="2">
    <source>
        <dbReference type="SAM" id="Coils"/>
    </source>
</evidence>
<dbReference type="InterPro" id="IPR058624">
    <property type="entry name" value="MdtA-like_HH"/>
</dbReference>
<dbReference type="GO" id="GO:0015562">
    <property type="term" value="F:efflux transmembrane transporter activity"/>
    <property type="evidence" value="ECO:0007669"/>
    <property type="project" value="TreeGrafter"/>
</dbReference>
<dbReference type="SUPFAM" id="SSF111369">
    <property type="entry name" value="HlyD-like secretion proteins"/>
    <property type="match status" value="1"/>
</dbReference>
<evidence type="ECO:0000259" key="4">
    <source>
        <dbReference type="Pfam" id="PF25876"/>
    </source>
</evidence>
<name>A0A2S6F3G3_LEGPN</name>